<dbReference type="Gene3D" id="1.20.120.530">
    <property type="entry name" value="GntR ligand-binding domain-like"/>
    <property type="match status" value="1"/>
</dbReference>
<accession>A0ABW8MB29</accession>
<dbReference type="PANTHER" id="PTHR43537:SF45">
    <property type="entry name" value="GNTR FAMILY REGULATORY PROTEIN"/>
    <property type="match status" value="1"/>
</dbReference>
<dbReference type="PRINTS" id="PR00035">
    <property type="entry name" value="HTHGNTR"/>
</dbReference>
<dbReference type="Pfam" id="PF00392">
    <property type="entry name" value="GntR"/>
    <property type="match status" value="1"/>
</dbReference>
<dbReference type="InterPro" id="IPR000485">
    <property type="entry name" value="AsnC-type_HTH_dom"/>
</dbReference>
<proteinExistence type="predicted"/>
<dbReference type="InterPro" id="IPR011711">
    <property type="entry name" value="GntR_C"/>
</dbReference>
<dbReference type="CDD" id="cd07377">
    <property type="entry name" value="WHTH_GntR"/>
    <property type="match status" value="1"/>
</dbReference>
<name>A0ABW8MB29_9BURK</name>
<protein>
    <submittedName>
        <fullName evidence="5">DNA-binding GntR family transcriptional regulator</fullName>
    </submittedName>
</protein>
<dbReference type="Pfam" id="PF07729">
    <property type="entry name" value="FCD"/>
    <property type="match status" value="1"/>
</dbReference>
<gene>
    <name evidence="5" type="ORF">ABH943_000768</name>
</gene>
<dbReference type="SUPFAM" id="SSF46785">
    <property type="entry name" value="Winged helix' DNA-binding domain"/>
    <property type="match status" value="1"/>
</dbReference>
<dbReference type="RefSeq" id="WP_404604450.1">
    <property type="nucleotide sequence ID" value="NZ_JBIYDN010000002.1"/>
</dbReference>
<dbReference type="InterPro" id="IPR008920">
    <property type="entry name" value="TF_FadR/GntR_C"/>
</dbReference>
<dbReference type="InterPro" id="IPR036390">
    <property type="entry name" value="WH_DNA-bd_sf"/>
</dbReference>
<evidence type="ECO:0000259" key="4">
    <source>
        <dbReference type="PROSITE" id="PS50949"/>
    </source>
</evidence>
<reference evidence="5 6" key="1">
    <citation type="submission" date="2024-10" db="EMBL/GenBank/DDBJ databases">
        <authorList>
            <person name="Deangelis K."/>
            <person name="Huntemann M."/>
            <person name="Clum A."/>
            <person name="Wang J."/>
            <person name="Palaniappan K."/>
            <person name="Ritter S."/>
            <person name="Chen I.-M."/>
            <person name="Stamatis D."/>
            <person name="Reddy T."/>
            <person name="O'Malley R."/>
            <person name="Daum C."/>
            <person name="Ng V."/>
            <person name="Ivanova N."/>
            <person name="Kyrpides N."/>
            <person name="Woyke T."/>
        </authorList>
    </citation>
    <scope>NUCLEOTIDE SEQUENCE [LARGE SCALE GENOMIC DNA]</scope>
    <source>
        <strain evidence="5 6">GAS97</strain>
    </source>
</reference>
<evidence type="ECO:0000256" key="1">
    <source>
        <dbReference type="ARBA" id="ARBA00023015"/>
    </source>
</evidence>
<reference evidence="5 6" key="2">
    <citation type="submission" date="2024-11" db="EMBL/GenBank/DDBJ databases">
        <title>Using genomics to understand microbial adaptation to soil warming.</title>
        <authorList>
            <person name="Deangelis K.M. PhD."/>
        </authorList>
    </citation>
    <scope>NUCLEOTIDE SEQUENCE [LARGE SCALE GENOMIC DNA]</scope>
    <source>
        <strain evidence="5 6">GAS97</strain>
    </source>
</reference>
<dbReference type="Gene3D" id="1.10.10.10">
    <property type="entry name" value="Winged helix-like DNA-binding domain superfamily/Winged helix DNA-binding domain"/>
    <property type="match status" value="1"/>
</dbReference>
<dbReference type="PANTHER" id="PTHR43537">
    <property type="entry name" value="TRANSCRIPTIONAL REGULATOR, GNTR FAMILY"/>
    <property type="match status" value="1"/>
</dbReference>
<dbReference type="Proteomes" id="UP001620514">
    <property type="component" value="Unassembled WGS sequence"/>
</dbReference>
<evidence type="ECO:0000256" key="3">
    <source>
        <dbReference type="ARBA" id="ARBA00023163"/>
    </source>
</evidence>
<feature type="domain" description="HTH gntR-type" evidence="4">
    <location>
        <begin position="15"/>
        <end position="81"/>
    </location>
</feature>
<dbReference type="InterPro" id="IPR036388">
    <property type="entry name" value="WH-like_DNA-bd_sf"/>
</dbReference>
<keyword evidence="6" id="KW-1185">Reference proteome</keyword>
<organism evidence="5 6">
    <name type="scientific">Caballeronia udeis</name>
    <dbReference type="NCBI Taxonomy" id="1232866"/>
    <lineage>
        <taxon>Bacteria</taxon>
        <taxon>Pseudomonadati</taxon>
        <taxon>Pseudomonadota</taxon>
        <taxon>Betaproteobacteria</taxon>
        <taxon>Burkholderiales</taxon>
        <taxon>Burkholderiaceae</taxon>
        <taxon>Caballeronia</taxon>
    </lineage>
</organism>
<evidence type="ECO:0000313" key="6">
    <source>
        <dbReference type="Proteomes" id="UP001620514"/>
    </source>
</evidence>
<evidence type="ECO:0000313" key="5">
    <source>
        <dbReference type="EMBL" id="MFK4440762.1"/>
    </source>
</evidence>
<dbReference type="SMART" id="SM00895">
    <property type="entry name" value="FCD"/>
    <property type="match status" value="1"/>
</dbReference>
<dbReference type="EMBL" id="JBIYDN010000002">
    <property type="protein sequence ID" value="MFK4440762.1"/>
    <property type="molecule type" value="Genomic_DNA"/>
</dbReference>
<dbReference type="InterPro" id="IPR000524">
    <property type="entry name" value="Tscrpt_reg_HTH_GntR"/>
</dbReference>
<dbReference type="PRINTS" id="PR00033">
    <property type="entry name" value="HTHASNC"/>
</dbReference>
<evidence type="ECO:0000256" key="2">
    <source>
        <dbReference type="ARBA" id="ARBA00023125"/>
    </source>
</evidence>
<sequence length="240" mass="27003">MPRQTTKPDAAAAKPNLAGEVFARLRDMAIRYELKPGERLNEVELAERLGVSRTPVREALYRLAQDGFLVESGRGYSRRPLDVKETLDLYEARSAVEAECVRLVALRGTDKALDDVEKFLESSIKTPSNAPAAKLVELDEGFHERIARAANNAELLRMLTSLNERIRFIRWISMETVGRDNTQAEHRRILAALRTRDASAAEQMIRGHITKRTDQIVEAITTGLARIYLGPAIVNERLKI</sequence>
<dbReference type="GO" id="GO:0003677">
    <property type="term" value="F:DNA binding"/>
    <property type="evidence" value="ECO:0007669"/>
    <property type="project" value="UniProtKB-KW"/>
</dbReference>
<keyword evidence="3" id="KW-0804">Transcription</keyword>
<keyword evidence="2 5" id="KW-0238">DNA-binding</keyword>
<dbReference type="SMART" id="SM00345">
    <property type="entry name" value="HTH_GNTR"/>
    <property type="match status" value="1"/>
</dbReference>
<dbReference type="SUPFAM" id="SSF48008">
    <property type="entry name" value="GntR ligand-binding domain-like"/>
    <property type="match status" value="1"/>
</dbReference>
<dbReference type="PROSITE" id="PS50949">
    <property type="entry name" value="HTH_GNTR"/>
    <property type="match status" value="1"/>
</dbReference>
<keyword evidence="1" id="KW-0805">Transcription regulation</keyword>
<comment type="caution">
    <text evidence="5">The sequence shown here is derived from an EMBL/GenBank/DDBJ whole genome shotgun (WGS) entry which is preliminary data.</text>
</comment>